<evidence type="ECO:0000313" key="2">
    <source>
        <dbReference type="Proteomes" id="UP000800092"/>
    </source>
</evidence>
<protein>
    <submittedName>
        <fullName evidence="1">Uncharacterized protein</fullName>
    </submittedName>
</protein>
<sequence>MLLWSNTNIVVPTPSLPKFEQAALRIWNSAAAVTKDIFESLGGIQDALAPTKRQKAAKSAAKRSRVRVEETLELIWKIREGEPVDEGFLIQRQLNGQEYQRLLSRIAEDHEMQQYFLRNIRYDYTHETKVFAIRMGSYLHNGVSEGMGDEIQAQLRSFRSSTNPKTAELCRDIKPYGDVQIKFGVAHRKFDRHCPDRSYKYKHCYFPGLVNRGGLVPEEIRSSSLG</sequence>
<organism evidence="1 2">
    <name type="scientific">Viridothelium virens</name>
    <name type="common">Speckled blister lichen</name>
    <name type="synonym">Trypethelium virens</name>
    <dbReference type="NCBI Taxonomy" id="1048519"/>
    <lineage>
        <taxon>Eukaryota</taxon>
        <taxon>Fungi</taxon>
        <taxon>Dikarya</taxon>
        <taxon>Ascomycota</taxon>
        <taxon>Pezizomycotina</taxon>
        <taxon>Dothideomycetes</taxon>
        <taxon>Dothideomycetes incertae sedis</taxon>
        <taxon>Trypetheliales</taxon>
        <taxon>Trypetheliaceae</taxon>
        <taxon>Viridothelium</taxon>
    </lineage>
</organism>
<proteinExistence type="predicted"/>
<gene>
    <name evidence="1" type="ORF">EV356DRAFT_296863</name>
</gene>
<dbReference type="OrthoDB" id="3485856at2759"/>
<keyword evidence="2" id="KW-1185">Reference proteome</keyword>
<dbReference type="Proteomes" id="UP000800092">
    <property type="component" value="Unassembled WGS sequence"/>
</dbReference>
<name>A0A6A6GZZ7_VIRVR</name>
<evidence type="ECO:0000313" key="1">
    <source>
        <dbReference type="EMBL" id="KAF2231355.1"/>
    </source>
</evidence>
<accession>A0A6A6GZZ7</accession>
<dbReference type="EMBL" id="ML991828">
    <property type="protein sequence ID" value="KAF2231355.1"/>
    <property type="molecule type" value="Genomic_DNA"/>
</dbReference>
<dbReference type="AlphaFoldDB" id="A0A6A6GZZ7"/>
<reference evidence="1" key="1">
    <citation type="journal article" date="2020" name="Stud. Mycol.">
        <title>101 Dothideomycetes genomes: a test case for predicting lifestyles and emergence of pathogens.</title>
        <authorList>
            <person name="Haridas S."/>
            <person name="Albert R."/>
            <person name="Binder M."/>
            <person name="Bloem J."/>
            <person name="Labutti K."/>
            <person name="Salamov A."/>
            <person name="Andreopoulos B."/>
            <person name="Baker S."/>
            <person name="Barry K."/>
            <person name="Bills G."/>
            <person name="Bluhm B."/>
            <person name="Cannon C."/>
            <person name="Castanera R."/>
            <person name="Culley D."/>
            <person name="Daum C."/>
            <person name="Ezra D."/>
            <person name="Gonzalez J."/>
            <person name="Henrissat B."/>
            <person name="Kuo A."/>
            <person name="Liang C."/>
            <person name="Lipzen A."/>
            <person name="Lutzoni F."/>
            <person name="Magnuson J."/>
            <person name="Mondo S."/>
            <person name="Nolan M."/>
            <person name="Ohm R."/>
            <person name="Pangilinan J."/>
            <person name="Park H.-J."/>
            <person name="Ramirez L."/>
            <person name="Alfaro M."/>
            <person name="Sun H."/>
            <person name="Tritt A."/>
            <person name="Yoshinaga Y."/>
            <person name="Zwiers L.-H."/>
            <person name="Turgeon B."/>
            <person name="Goodwin S."/>
            <person name="Spatafora J."/>
            <person name="Crous P."/>
            <person name="Grigoriev I."/>
        </authorList>
    </citation>
    <scope>NUCLEOTIDE SEQUENCE</scope>
    <source>
        <strain evidence="1">Tuck. ex Michener</strain>
    </source>
</reference>